<dbReference type="OrthoDB" id="4334750at2759"/>
<dbReference type="AlphaFoldDB" id="A0A9W9LNS5"/>
<reference evidence="2" key="1">
    <citation type="submission" date="2022-11" db="EMBL/GenBank/DDBJ databases">
        <authorList>
            <person name="Petersen C."/>
        </authorList>
    </citation>
    <scope>NUCLEOTIDE SEQUENCE</scope>
    <source>
        <strain evidence="2">IBT 26290</strain>
    </source>
</reference>
<reference evidence="2" key="2">
    <citation type="journal article" date="2023" name="IMA Fungus">
        <title>Comparative genomic study of the Penicillium genus elucidates a diverse pangenome and 15 lateral gene transfer events.</title>
        <authorList>
            <person name="Petersen C."/>
            <person name="Sorensen T."/>
            <person name="Nielsen M.R."/>
            <person name="Sondergaard T.E."/>
            <person name="Sorensen J.L."/>
            <person name="Fitzpatrick D.A."/>
            <person name="Frisvad J.C."/>
            <person name="Nielsen K.L."/>
        </authorList>
    </citation>
    <scope>NUCLEOTIDE SEQUENCE</scope>
    <source>
        <strain evidence="2">IBT 26290</strain>
    </source>
</reference>
<accession>A0A9W9LNS5</accession>
<sequence length="515" mass="59293">MIERFGADWGFNARGIYYRHHFSRAWVTPGHDLWLPSVCDVHWSHASEDSRRARAEKFLKHSLDNERFKKSEYAWEADAWQDVFGRMRDDPSLVVDKREYNTIKEKRHKASCLLDGQPKFIRRIPDATFGLATFQPTDYPDYPESLDAWDLDHDRLEALLLHRHCGLIADPHWGDTNLVFPFAVYEAKGWSGDPREARHQASSAGAVYLDMLDNLARKPGIAGGNNRPYQTAQSCNHQVFVLTSFGAHWHILVGYKRPRLEKEYAGHRGLSDSVYVFQRIWSSRVVTKRKAWELLSLVDQIHSWGVTDHRDFVIRHLKAWHAFGRLCYISDAEFLAHKMAVDGFTAEFQKLIEEYGKPVVPMHSTSLHLAGWAKYFTGDIQDRLRERAVFHFKEAVRQYAGTNKDDGPVFFHCVKGQCGPVESPGYPLKDKEEYLTHRREVHGDNDTTIANLECALEELDSILEEDRNEPKARQMKRSGSEGPGPATKRHRDLRYGAHEIDVGKGKARVIDLTDD</sequence>
<dbReference type="Proteomes" id="UP001149163">
    <property type="component" value="Unassembled WGS sequence"/>
</dbReference>
<proteinExistence type="predicted"/>
<gene>
    <name evidence="2" type="ORF">N7482_006056</name>
</gene>
<dbReference type="RefSeq" id="XP_056543736.1">
    <property type="nucleotide sequence ID" value="XM_056688181.1"/>
</dbReference>
<feature type="region of interest" description="Disordered" evidence="1">
    <location>
        <begin position="466"/>
        <end position="496"/>
    </location>
</feature>
<comment type="caution">
    <text evidence="2">The sequence shown here is derived from an EMBL/GenBank/DDBJ whole genome shotgun (WGS) entry which is preliminary data.</text>
</comment>
<dbReference type="EMBL" id="JAPQKN010000003">
    <property type="protein sequence ID" value="KAJ5167275.1"/>
    <property type="molecule type" value="Genomic_DNA"/>
</dbReference>
<evidence type="ECO:0000313" key="2">
    <source>
        <dbReference type="EMBL" id="KAJ5167275.1"/>
    </source>
</evidence>
<keyword evidence="3" id="KW-1185">Reference proteome</keyword>
<evidence type="ECO:0000313" key="3">
    <source>
        <dbReference type="Proteomes" id="UP001149163"/>
    </source>
</evidence>
<dbReference type="GeneID" id="81427357"/>
<protein>
    <submittedName>
        <fullName evidence="2">Uncharacterized protein</fullName>
    </submittedName>
</protein>
<evidence type="ECO:0000256" key="1">
    <source>
        <dbReference type="SAM" id="MobiDB-lite"/>
    </source>
</evidence>
<organism evidence="2 3">
    <name type="scientific">Penicillium canariense</name>
    <dbReference type="NCBI Taxonomy" id="189055"/>
    <lineage>
        <taxon>Eukaryota</taxon>
        <taxon>Fungi</taxon>
        <taxon>Dikarya</taxon>
        <taxon>Ascomycota</taxon>
        <taxon>Pezizomycotina</taxon>
        <taxon>Eurotiomycetes</taxon>
        <taxon>Eurotiomycetidae</taxon>
        <taxon>Eurotiales</taxon>
        <taxon>Aspergillaceae</taxon>
        <taxon>Penicillium</taxon>
    </lineage>
</organism>
<name>A0A9W9LNS5_9EURO</name>